<organism evidence="1 2">
    <name type="scientific">Artomyces pyxidatus</name>
    <dbReference type="NCBI Taxonomy" id="48021"/>
    <lineage>
        <taxon>Eukaryota</taxon>
        <taxon>Fungi</taxon>
        <taxon>Dikarya</taxon>
        <taxon>Basidiomycota</taxon>
        <taxon>Agaricomycotina</taxon>
        <taxon>Agaricomycetes</taxon>
        <taxon>Russulales</taxon>
        <taxon>Auriscalpiaceae</taxon>
        <taxon>Artomyces</taxon>
    </lineage>
</organism>
<evidence type="ECO:0000313" key="2">
    <source>
        <dbReference type="Proteomes" id="UP000814140"/>
    </source>
</evidence>
<gene>
    <name evidence="1" type="ORF">BV25DRAFT_156260</name>
</gene>
<accession>A0ACB8TB76</accession>
<evidence type="ECO:0000313" key="1">
    <source>
        <dbReference type="EMBL" id="KAI0065265.1"/>
    </source>
</evidence>
<dbReference type="Proteomes" id="UP000814140">
    <property type="component" value="Unassembled WGS sequence"/>
</dbReference>
<reference evidence="1" key="1">
    <citation type="submission" date="2021-03" db="EMBL/GenBank/DDBJ databases">
        <authorList>
            <consortium name="DOE Joint Genome Institute"/>
            <person name="Ahrendt S."/>
            <person name="Looney B.P."/>
            <person name="Miyauchi S."/>
            <person name="Morin E."/>
            <person name="Drula E."/>
            <person name="Courty P.E."/>
            <person name="Chicoki N."/>
            <person name="Fauchery L."/>
            <person name="Kohler A."/>
            <person name="Kuo A."/>
            <person name="Labutti K."/>
            <person name="Pangilinan J."/>
            <person name="Lipzen A."/>
            <person name="Riley R."/>
            <person name="Andreopoulos W."/>
            <person name="He G."/>
            <person name="Johnson J."/>
            <person name="Barry K.W."/>
            <person name="Grigoriev I.V."/>
            <person name="Nagy L."/>
            <person name="Hibbett D."/>
            <person name="Henrissat B."/>
            <person name="Matheny P.B."/>
            <person name="Labbe J."/>
            <person name="Martin F."/>
        </authorList>
    </citation>
    <scope>NUCLEOTIDE SEQUENCE</scope>
    <source>
        <strain evidence="1">HHB10654</strain>
    </source>
</reference>
<reference evidence="1" key="2">
    <citation type="journal article" date="2022" name="New Phytol.">
        <title>Evolutionary transition to the ectomycorrhizal habit in the genomes of a hyperdiverse lineage of mushroom-forming fungi.</title>
        <authorList>
            <person name="Looney B."/>
            <person name="Miyauchi S."/>
            <person name="Morin E."/>
            <person name="Drula E."/>
            <person name="Courty P.E."/>
            <person name="Kohler A."/>
            <person name="Kuo A."/>
            <person name="LaButti K."/>
            <person name="Pangilinan J."/>
            <person name="Lipzen A."/>
            <person name="Riley R."/>
            <person name="Andreopoulos W."/>
            <person name="He G."/>
            <person name="Johnson J."/>
            <person name="Nolan M."/>
            <person name="Tritt A."/>
            <person name="Barry K.W."/>
            <person name="Grigoriev I.V."/>
            <person name="Nagy L.G."/>
            <person name="Hibbett D."/>
            <person name="Henrissat B."/>
            <person name="Matheny P.B."/>
            <person name="Labbe J."/>
            <person name="Martin F.M."/>
        </authorList>
    </citation>
    <scope>NUCLEOTIDE SEQUENCE</scope>
    <source>
        <strain evidence="1">HHB10654</strain>
    </source>
</reference>
<keyword evidence="2" id="KW-1185">Reference proteome</keyword>
<dbReference type="EMBL" id="MU277196">
    <property type="protein sequence ID" value="KAI0065265.1"/>
    <property type="molecule type" value="Genomic_DNA"/>
</dbReference>
<protein>
    <submittedName>
        <fullName evidence="1">Uncharacterized protein</fullName>
    </submittedName>
</protein>
<name>A0ACB8TB76_9AGAM</name>
<proteinExistence type="predicted"/>
<sequence>MINSSPSASPPSLLYSSTASYPSTSSRMSKSRSPPRTPPRGRNRCPGTLTVDPTRVPLHRRGTSRTYERLEDLLKEAGYKETRVFTPEAERREQTEEEQRAGCQGKGSGSVKGGMGVVVDFFAGLVHGPSSGPGKGDGGASQSATGPLHEQEGSQSLPASPLAHKRQLAPDPPLRHSRLGETGLFTTSPPSSASGYESSVSSKGRNSLGAQVHSHLADVHHPGRSQQRRRPGTDQASLRHHTSYPHGHASSARSYLRHMASAPTIAGRESPLHASGPVARRTRTSDNETLETIIPSRPPLPPSWLETVTRAILGAPGAHVGRPAVKTSGSSSPSASRSDGWRTRSSSSRQPPSRDSTVRGYVGRRPTSALSDNTNKYRGHPRGPSSSIQTSHLQPPTLLTNAMRAHTSPGLVVKTQVVCRSAPASRSSSRVGHRLGAGIEDLSLLDEGSVKGKGRAIGRKAGRKGAPRGKGKGRKKERDGGPSLSTRVEEDALGLHRHSDSLDVYYSSSSDDDEGEVDLAKMLVHPKRQQSIQSLRRHLDRSSRSIRGVSGVTKAVVPWLPEDDDLQTNQMQGRSRRGSANDGDWTAIPSFGRDRGTTRRRRGIPNTWA</sequence>
<comment type="caution">
    <text evidence="1">The sequence shown here is derived from an EMBL/GenBank/DDBJ whole genome shotgun (WGS) entry which is preliminary data.</text>
</comment>